<keyword evidence="13" id="KW-1185">Reference proteome</keyword>
<dbReference type="PANTHER" id="PTHR45745">
    <property type="entry name" value="PHOSPHOMANNOMUTASE 45A"/>
    <property type="match status" value="1"/>
</dbReference>
<dbReference type="InterPro" id="IPR016055">
    <property type="entry name" value="A-D-PHexomutase_a/b/a-I/II/III"/>
</dbReference>
<dbReference type="AlphaFoldDB" id="A0A290ZE77"/>
<feature type="domain" description="Alpha-D-phosphohexomutase alpha/beta/alpha" evidence="10">
    <location>
        <begin position="222"/>
        <end position="309"/>
    </location>
</feature>
<dbReference type="GO" id="GO:0006166">
    <property type="term" value="P:purine ribonucleoside salvage"/>
    <property type="evidence" value="ECO:0007669"/>
    <property type="project" value="TreeGrafter"/>
</dbReference>
<accession>A0A290ZE77</accession>
<evidence type="ECO:0000256" key="3">
    <source>
        <dbReference type="ARBA" id="ARBA00022553"/>
    </source>
</evidence>
<gene>
    <name evidence="12" type="ORF">CNX65_31520</name>
</gene>
<keyword evidence="6" id="KW-0413">Isomerase</keyword>
<dbReference type="SUPFAM" id="SSF53738">
    <property type="entry name" value="Phosphoglucomutase, first 3 domains"/>
    <property type="match status" value="3"/>
</dbReference>
<evidence type="ECO:0000256" key="2">
    <source>
        <dbReference type="ARBA" id="ARBA00010231"/>
    </source>
</evidence>
<evidence type="ECO:0000259" key="11">
    <source>
        <dbReference type="Pfam" id="PF02880"/>
    </source>
</evidence>
<dbReference type="InterPro" id="IPR005845">
    <property type="entry name" value="A-D-PHexomutase_a/b/a-II"/>
</dbReference>
<evidence type="ECO:0000256" key="1">
    <source>
        <dbReference type="ARBA" id="ARBA00001946"/>
    </source>
</evidence>
<dbReference type="CDD" id="cd05799">
    <property type="entry name" value="PGM2"/>
    <property type="match status" value="1"/>
</dbReference>
<reference evidence="12" key="1">
    <citation type="submission" date="2017-09" db="EMBL/GenBank/DDBJ databases">
        <title>Complete Genome Sequence of ansamitocin-producing Bacterium Actinosynnema pretiosum X47.</title>
        <authorList>
            <person name="Cao G."/>
            <person name="Zong G."/>
            <person name="Zhong C."/>
            <person name="Fu J."/>
        </authorList>
    </citation>
    <scope>NUCLEOTIDE SEQUENCE [LARGE SCALE GENOMIC DNA]</scope>
    <source>
        <strain evidence="12">X47</strain>
    </source>
</reference>
<organism evidence="12 13">
    <name type="scientific">Actinosynnema pretiosum</name>
    <dbReference type="NCBI Taxonomy" id="42197"/>
    <lineage>
        <taxon>Bacteria</taxon>
        <taxon>Bacillati</taxon>
        <taxon>Actinomycetota</taxon>
        <taxon>Actinomycetes</taxon>
        <taxon>Pseudonocardiales</taxon>
        <taxon>Pseudonocardiaceae</taxon>
        <taxon>Actinosynnema</taxon>
    </lineage>
</organism>
<dbReference type="SUPFAM" id="SSF55957">
    <property type="entry name" value="Phosphoglucomutase, C-terminal domain"/>
    <property type="match status" value="1"/>
</dbReference>
<evidence type="ECO:0000259" key="10">
    <source>
        <dbReference type="Pfam" id="PF02879"/>
    </source>
</evidence>
<dbReference type="Gene3D" id="3.30.310.50">
    <property type="entry name" value="Alpha-D-phosphohexomutase, C-terminal domain"/>
    <property type="match status" value="1"/>
</dbReference>
<protein>
    <submittedName>
        <fullName evidence="12">Phosphomannomutase</fullName>
    </submittedName>
</protein>
<evidence type="ECO:0000256" key="4">
    <source>
        <dbReference type="ARBA" id="ARBA00022723"/>
    </source>
</evidence>
<dbReference type="PRINTS" id="PR00509">
    <property type="entry name" value="PGMPMM"/>
</dbReference>
<proteinExistence type="inferred from homology"/>
<keyword evidence="3" id="KW-0597">Phosphoprotein</keyword>
<evidence type="ECO:0000256" key="7">
    <source>
        <dbReference type="RuleBase" id="RU004326"/>
    </source>
</evidence>
<evidence type="ECO:0000256" key="5">
    <source>
        <dbReference type="ARBA" id="ARBA00022842"/>
    </source>
</evidence>
<evidence type="ECO:0000259" key="9">
    <source>
        <dbReference type="Pfam" id="PF02878"/>
    </source>
</evidence>
<dbReference type="GO" id="GO:0000287">
    <property type="term" value="F:magnesium ion binding"/>
    <property type="evidence" value="ECO:0007669"/>
    <property type="project" value="InterPro"/>
</dbReference>
<dbReference type="InterPro" id="IPR005843">
    <property type="entry name" value="A-D-PHexomutase_C"/>
</dbReference>
<dbReference type="Pfam" id="PF02878">
    <property type="entry name" value="PGM_PMM_I"/>
    <property type="match status" value="1"/>
</dbReference>
<dbReference type="RefSeq" id="WP_096496989.1">
    <property type="nucleotide sequence ID" value="NZ_CP023445.1"/>
</dbReference>
<dbReference type="GO" id="GO:0008973">
    <property type="term" value="F:phosphopentomutase activity"/>
    <property type="evidence" value="ECO:0007669"/>
    <property type="project" value="TreeGrafter"/>
</dbReference>
<feature type="domain" description="Alpha-D-phosphohexomutase C-terminal" evidence="8">
    <location>
        <begin position="482"/>
        <end position="512"/>
    </location>
</feature>
<dbReference type="InterPro" id="IPR005841">
    <property type="entry name" value="Alpha-D-phosphohexomutase_SF"/>
</dbReference>
<dbReference type="Pfam" id="PF02879">
    <property type="entry name" value="PGM_PMM_II"/>
    <property type="match status" value="1"/>
</dbReference>
<dbReference type="Gene3D" id="3.40.120.10">
    <property type="entry name" value="Alpha-D-Glucose-1,6-Bisphosphate, subunit A, domain 3"/>
    <property type="match status" value="3"/>
</dbReference>
<dbReference type="PROSITE" id="PS00710">
    <property type="entry name" value="PGM_PMM"/>
    <property type="match status" value="1"/>
</dbReference>
<comment type="similarity">
    <text evidence="2 7">Belongs to the phosphohexose mutase family.</text>
</comment>
<dbReference type="KEGG" id="apre:CNX65_31520"/>
<sequence length="542" mass="57007">MTLSPALRDAAFRWIADDPDMEARTELQRVLAGAMGGDPAALEELADRMSGPLTFGTAGLRGPVRAGPNGMNRAVVVRTTAGVARWLAEQGGGARGLVFVGRDARHGSEDFARAAAGVLAAAGFTVRLLPRPLPTPLVAFLVRRHGAVAGVQITASHNPPADNGYKLYLEGGSQIVPPADRQIEVAISEVAAAVSVPSSESWTEVSEDELDEYLGRVSSLPRGSARGLRVALTPMHGVGGATAVEALSRAGFTDVHVVRAQAVPDPDFPTVAFPNPEEPGAADRLLELAAQVDADLAIALDPDADRCALGVRERDGSWRMLRGDETGVLLGSLVLSTTEEPDPLVATTIVSSSLLRGVAQAHGARYAETLTGFKWLVRAGERLVYAYEEALGHCVDPAHVSDKDGISAAVVACDLAATLKASGRTLLDALDQLALEHGLHLTDQVSLRFTDLSRIGALMARLRQSPPEGFAFEDLLPGADVVRLTQDGVRVVVRPSGTEPKLKAYLEVVEPVADPADLAPARARAGERLGALRGRVSDLLAD</sequence>
<dbReference type="GO" id="GO:0005975">
    <property type="term" value="P:carbohydrate metabolic process"/>
    <property type="evidence" value="ECO:0007669"/>
    <property type="project" value="InterPro"/>
</dbReference>
<feature type="domain" description="Alpha-D-phosphohexomutase alpha/beta/alpha" evidence="9">
    <location>
        <begin position="54"/>
        <end position="189"/>
    </location>
</feature>
<evidence type="ECO:0000256" key="6">
    <source>
        <dbReference type="ARBA" id="ARBA00023235"/>
    </source>
</evidence>
<comment type="cofactor">
    <cofactor evidence="1">
        <name>Mg(2+)</name>
        <dbReference type="ChEBI" id="CHEBI:18420"/>
    </cofactor>
</comment>
<dbReference type="InterPro" id="IPR036900">
    <property type="entry name" value="A-D-PHexomutase_C_sf"/>
</dbReference>
<dbReference type="EMBL" id="CP023445">
    <property type="protein sequence ID" value="ATE57269.1"/>
    <property type="molecule type" value="Genomic_DNA"/>
</dbReference>
<dbReference type="InterPro" id="IPR016066">
    <property type="entry name" value="A-D-PHexomutase_CS"/>
</dbReference>
<evidence type="ECO:0000313" key="13">
    <source>
        <dbReference type="Proteomes" id="UP000218505"/>
    </source>
</evidence>
<evidence type="ECO:0000313" key="12">
    <source>
        <dbReference type="EMBL" id="ATE57269.1"/>
    </source>
</evidence>
<feature type="domain" description="Alpha-D-phosphohexomutase alpha/beta/alpha" evidence="11">
    <location>
        <begin position="323"/>
        <end position="427"/>
    </location>
</feature>
<dbReference type="Pfam" id="PF00408">
    <property type="entry name" value="PGM_PMM_IV"/>
    <property type="match status" value="1"/>
</dbReference>
<evidence type="ECO:0000259" key="8">
    <source>
        <dbReference type="Pfam" id="PF00408"/>
    </source>
</evidence>
<dbReference type="PANTHER" id="PTHR45745:SF1">
    <property type="entry name" value="PHOSPHOGLUCOMUTASE 2B-RELATED"/>
    <property type="match status" value="1"/>
</dbReference>
<keyword evidence="4 7" id="KW-0479">Metal-binding</keyword>
<dbReference type="InterPro" id="IPR005846">
    <property type="entry name" value="A-D-PHexomutase_a/b/a-III"/>
</dbReference>
<dbReference type="Pfam" id="PF02880">
    <property type="entry name" value="PGM_PMM_III"/>
    <property type="match status" value="1"/>
</dbReference>
<name>A0A290ZE77_9PSEU</name>
<dbReference type="Proteomes" id="UP000218505">
    <property type="component" value="Chromosome"/>
</dbReference>
<dbReference type="InterPro" id="IPR005844">
    <property type="entry name" value="A-D-PHexomutase_a/b/a-I"/>
</dbReference>
<keyword evidence="5 7" id="KW-0460">Magnesium</keyword>